<name>A0ABT5UHZ8_9GAMM</name>
<dbReference type="SUPFAM" id="SSF50341">
    <property type="entry name" value="CheW-like"/>
    <property type="match status" value="1"/>
</dbReference>
<dbReference type="InterPro" id="IPR039315">
    <property type="entry name" value="CheW"/>
</dbReference>
<gene>
    <name evidence="2" type="ORF">ORQ98_22145</name>
</gene>
<dbReference type="PROSITE" id="PS50851">
    <property type="entry name" value="CHEW"/>
    <property type="match status" value="1"/>
</dbReference>
<organism evidence="2 3">
    <name type="scientific">Spartinivicinus poritis</name>
    <dbReference type="NCBI Taxonomy" id="2994640"/>
    <lineage>
        <taxon>Bacteria</taxon>
        <taxon>Pseudomonadati</taxon>
        <taxon>Pseudomonadota</taxon>
        <taxon>Gammaproteobacteria</taxon>
        <taxon>Oceanospirillales</taxon>
        <taxon>Zooshikellaceae</taxon>
        <taxon>Spartinivicinus</taxon>
    </lineage>
</organism>
<dbReference type="EMBL" id="JAPMOU010000040">
    <property type="protein sequence ID" value="MDE1464669.1"/>
    <property type="molecule type" value="Genomic_DNA"/>
</dbReference>
<keyword evidence="3" id="KW-1185">Reference proteome</keyword>
<evidence type="ECO:0000313" key="3">
    <source>
        <dbReference type="Proteomes" id="UP001528823"/>
    </source>
</evidence>
<accession>A0ABT5UHZ8</accession>
<dbReference type="Gene3D" id="2.30.30.40">
    <property type="entry name" value="SH3 Domains"/>
    <property type="match status" value="1"/>
</dbReference>
<dbReference type="SMART" id="SM00260">
    <property type="entry name" value="CheW"/>
    <property type="match status" value="1"/>
</dbReference>
<dbReference type="PANTHER" id="PTHR22617:SF23">
    <property type="entry name" value="CHEMOTAXIS PROTEIN CHEW"/>
    <property type="match status" value="1"/>
</dbReference>
<proteinExistence type="predicted"/>
<reference evidence="2 3" key="1">
    <citation type="submission" date="2022-11" db="EMBL/GenBank/DDBJ databases">
        <title>Spartinivicinus poritis sp. nov., isolated from scleractinian coral Porites lutea.</title>
        <authorList>
            <person name="Zhang G."/>
            <person name="Cai L."/>
            <person name="Wei Q."/>
        </authorList>
    </citation>
    <scope>NUCLEOTIDE SEQUENCE [LARGE SCALE GENOMIC DNA]</scope>
    <source>
        <strain evidence="2 3">A2-2</strain>
    </source>
</reference>
<protein>
    <submittedName>
        <fullName evidence="2">Chemotaxis protein CheW</fullName>
    </submittedName>
</protein>
<dbReference type="PANTHER" id="PTHR22617">
    <property type="entry name" value="CHEMOTAXIS SENSOR HISTIDINE KINASE-RELATED"/>
    <property type="match status" value="1"/>
</dbReference>
<dbReference type="Proteomes" id="UP001528823">
    <property type="component" value="Unassembled WGS sequence"/>
</dbReference>
<dbReference type="Pfam" id="PF01584">
    <property type="entry name" value="CheW"/>
    <property type="match status" value="1"/>
</dbReference>
<evidence type="ECO:0000259" key="1">
    <source>
        <dbReference type="PROSITE" id="PS50851"/>
    </source>
</evidence>
<dbReference type="InterPro" id="IPR036061">
    <property type="entry name" value="CheW-like_dom_sf"/>
</dbReference>
<feature type="domain" description="CheW-like" evidence="1">
    <location>
        <begin position="59"/>
        <end position="197"/>
    </location>
</feature>
<dbReference type="InterPro" id="IPR002545">
    <property type="entry name" value="CheW-lke_dom"/>
</dbReference>
<comment type="caution">
    <text evidence="2">The sequence shown here is derived from an EMBL/GenBank/DDBJ whole genome shotgun (WGS) entry which is preliminary data.</text>
</comment>
<evidence type="ECO:0000313" key="2">
    <source>
        <dbReference type="EMBL" id="MDE1464669.1"/>
    </source>
</evidence>
<dbReference type="Gene3D" id="2.40.50.180">
    <property type="entry name" value="CheA-289, Domain 4"/>
    <property type="match status" value="1"/>
</dbReference>
<sequence>MPKNNNNSDNPLPSSSPQLTYTSANALLPADDKQKKILNKRAAELAETKTEIAFKSTDQEEYIRFKLGKSEQYGIPYHYLEEITYANNISKVPCVPSHIAGVINWRGNLLAVLNLAFFFNIEANEVNDESRVIIVTASNMTAGILVSEIEENNTYSPNMLAPPISSERVTNIDYVKGIYKGTITIIDLTAIFSDKALEVNQ</sequence>
<dbReference type="RefSeq" id="WP_274690995.1">
    <property type="nucleotide sequence ID" value="NZ_JAPMOU010000040.1"/>
</dbReference>